<gene>
    <name evidence="2" type="ORF">X975_23279</name>
</gene>
<protein>
    <submittedName>
        <fullName evidence="2">Uncharacterized protein</fullName>
    </submittedName>
</protein>
<organism evidence="2 3">
    <name type="scientific">Stegodyphus mimosarum</name>
    <name type="common">African social velvet spider</name>
    <dbReference type="NCBI Taxonomy" id="407821"/>
    <lineage>
        <taxon>Eukaryota</taxon>
        <taxon>Metazoa</taxon>
        <taxon>Ecdysozoa</taxon>
        <taxon>Arthropoda</taxon>
        <taxon>Chelicerata</taxon>
        <taxon>Arachnida</taxon>
        <taxon>Araneae</taxon>
        <taxon>Araneomorphae</taxon>
        <taxon>Entelegynae</taxon>
        <taxon>Eresoidea</taxon>
        <taxon>Eresidae</taxon>
        <taxon>Stegodyphus</taxon>
    </lineage>
</organism>
<sequence length="41" mass="5058">MEMNNLSKKYRNSLRITVFLIFVLTMFEWFEYSLSPLLVWP</sequence>
<feature type="non-terminal residue" evidence="2">
    <location>
        <position position="41"/>
    </location>
</feature>
<reference evidence="2 3" key="1">
    <citation type="submission" date="2013-11" db="EMBL/GenBank/DDBJ databases">
        <title>Genome sequencing of Stegodyphus mimosarum.</title>
        <authorList>
            <person name="Bechsgaard J."/>
        </authorList>
    </citation>
    <scope>NUCLEOTIDE SEQUENCE [LARGE SCALE GENOMIC DNA]</scope>
</reference>
<dbReference type="AlphaFoldDB" id="A0A087T298"/>
<keyword evidence="1" id="KW-1133">Transmembrane helix</keyword>
<name>A0A087T298_STEMI</name>
<keyword evidence="1" id="KW-0812">Transmembrane</keyword>
<evidence type="ECO:0000313" key="2">
    <source>
        <dbReference type="EMBL" id="KFM59237.1"/>
    </source>
</evidence>
<evidence type="ECO:0000256" key="1">
    <source>
        <dbReference type="SAM" id="Phobius"/>
    </source>
</evidence>
<keyword evidence="1" id="KW-0472">Membrane</keyword>
<keyword evidence="3" id="KW-1185">Reference proteome</keyword>
<evidence type="ECO:0000313" key="3">
    <source>
        <dbReference type="Proteomes" id="UP000054359"/>
    </source>
</evidence>
<accession>A0A087T298</accession>
<dbReference type="EMBL" id="KK113062">
    <property type="protein sequence ID" value="KFM59237.1"/>
    <property type="molecule type" value="Genomic_DNA"/>
</dbReference>
<feature type="transmembrane region" description="Helical" evidence="1">
    <location>
        <begin position="12"/>
        <end position="30"/>
    </location>
</feature>
<dbReference type="Proteomes" id="UP000054359">
    <property type="component" value="Unassembled WGS sequence"/>
</dbReference>
<proteinExistence type="predicted"/>